<protein>
    <recommendedName>
        <fullName evidence="6">Oligopeptidase F</fullName>
        <ecNumber evidence="6">3.4.24.-</ecNumber>
    </recommendedName>
</protein>
<dbReference type="Pfam" id="PF08439">
    <property type="entry name" value="Peptidase_M3_N"/>
    <property type="match status" value="1"/>
</dbReference>
<keyword evidence="4 6" id="KW-0862">Zinc</keyword>
<dbReference type="PANTHER" id="PTHR11804">
    <property type="entry name" value="PROTEASE M3 THIMET OLIGOPEPTIDASE-RELATED"/>
    <property type="match status" value="1"/>
</dbReference>
<feature type="chain" id="PRO_5046356451" description="Oligopeptidase F" evidence="7">
    <location>
        <begin position="27"/>
        <end position="623"/>
    </location>
</feature>
<dbReference type="PANTHER" id="PTHR11804:SF84">
    <property type="entry name" value="SACCHAROLYSIN"/>
    <property type="match status" value="1"/>
</dbReference>
<evidence type="ECO:0000256" key="7">
    <source>
        <dbReference type="SAM" id="SignalP"/>
    </source>
</evidence>
<evidence type="ECO:0000313" key="10">
    <source>
        <dbReference type="EMBL" id="MEN3747160.1"/>
    </source>
</evidence>
<comment type="cofactor">
    <cofactor evidence="6">
        <name>Zn(2+)</name>
        <dbReference type="ChEBI" id="CHEBI:29105"/>
    </cofactor>
    <text evidence="6">Binds 1 zinc ion.</text>
</comment>
<comment type="similarity">
    <text evidence="6">Belongs to the peptidase M3B family.</text>
</comment>
<keyword evidence="2 6" id="KW-0479">Metal-binding</keyword>
<evidence type="ECO:0000256" key="5">
    <source>
        <dbReference type="ARBA" id="ARBA00023049"/>
    </source>
</evidence>
<dbReference type="RefSeq" id="WP_346246158.1">
    <property type="nucleotide sequence ID" value="NZ_JBDIZK010000004.1"/>
</dbReference>
<keyword evidence="11" id="KW-1185">Reference proteome</keyword>
<keyword evidence="1 6" id="KW-0645">Protease</keyword>
<dbReference type="Gene3D" id="1.20.140.70">
    <property type="entry name" value="Oligopeptidase f, N-terminal domain"/>
    <property type="match status" value="1"/>
</dbReference>
<dbReference type="Gene3D" id="1.10.287.830">
    <property type="entry name" value="putative peptidase helix hairpin domain like"/>
    <property type="match status" value="1"/>
</dbReference>
<dbReference type="SUPFAM" id="SSF55486">
    <property type="entry name" value="Metalloproteases ('zincins'), catalytic domain"/>
    <property type="match status" value="1"/>
</dbReference>
<evidence type="ECO:0000313" key="11">
    <source>
        <dbReference type="Proteomes" id="UP001427805"/>
    </source>
</evidence>
<dbReference type="PROSITE" id="PS51318">
    <property type="entry name" value="TAT"/>
    <property type="match status" value="1"/>
</dbReference>
<evidence type="ECO:0000256" key="3">
    <source>
        <dbReference type="ARBA" id="ARBA00022801"/>
    </source>
</evidence>
<feature type="domain" description="Oligopeptidase F N-terminal" evidence="9">
    <location>
        <begin position="138"/>
        <end position="206"/>
    </location>
</feature>
<dbReference type="InterPro" id="IPR004438">
    <property type="entry name" value="Peptidase_M3B"/>
</dbReference>
<name>A0ABV0BAN2_9SPHN</name>
<dbReference type="EC" id="3.4.24.-" evidence="6"/>
<comment type="function">
    <text evidence="6">Has oligopeptidase activity and degrades a variety of small bioactive peptides.</text>
</comment>
<proteinExistence type="inferred from homology"/>
<evidence type="ECO:0000256" key="1">
    <source>
        <dbReference type="ARBA" id="ARBA00022670"/>
    </source>
</evidence>
<feature type="domain" description="Peptidase M3A/M3B catalytic" evidence="8">
    <location>
        <begin position="231"/>
        <end position="606"/>
    </location>
</feature>
<reference evidence="10 11" key="1">
    <citation type="submission" date="2024-05" db="EMBL/GenBank/DDBJ databases">
        <title>Sphingomonas sp. HF-S3 16S ribosomal RNA gene Genome sequencing and assembly.</title>
        <authorList>
            <person name="Lee H."/>
        </authorList>
    </citation>
    <scope>NUCLEOTIDE SEQUENCE [LARGE SCALE GENOMIC DNA]</scope>
    <source>
        <strain evidence="10 11">HF-S3</strain>
    </source>
</reference>
<dbReference type="InterPro" id="IPR042088">
    <property type="entry name" value="OligoPept_F_C"/>
</dbReference>
<evidence type="ECO:0000256" key="4">
    <source>
        <dbReference type="ARBA" id="ARBA00022833"/>
    </source>
</evidence>
<sequence>MTDLSRREALTAAALATLATAVPASAAWAQNAGKVGGALWDLTEIYPDEASWDAARKDALAALPGIAKYKGRLGESAEVLAEALVLQSDLSKTISRVYVYVSLKGDEDVRVSSWQERQAQAIDLYTAFGEATAWFSPELLTLGKAKVDGFVAANDTLKTRFDFYLANIVRQADHTLSAEGEALLAGAGSPLSAPGEIAGQLRSSDIPWPTVTLSTGKQVRLDSQGYGANRDAPNRADRKLVFDSFWKAHGQFQNSFGAAYNAKVKGDVFYAKARKYKSSLASAISGNNIPEAVYRTLVAEANNGLPQLHRYFELRRKMLKLPDLGYWDIYPPLVALDRPFTLDQMRTLTLEAVKPLGTEYQSQIARATAAKWMDPWPREGKRPGAYMNPGAFDVHPYLLLNLTEKYDGLSTYAHEWGHALHSLLANKAQPYEKADYPIFLAEIASTLNEDLLVAYMLKNARTREEKLFYLGQQMENIRGTFFRQTMFAEFELKAHDLAEAGEGLSGEKFTAVYFDLLKRYHGPNVKLEASYGNEWAYIPHFYNSFYVYQYATCISAAGYFSRAILKGGAKERDNYLSVLKAGGSDYPTEILKRAGLDMATPAPYQALIANFKDVLDQAEALIG</sequence>
<organism evidence="10 11">
    <name type="scientific">Sphingomonas rustica</name>
    <dbReference type="NCBI Taxonomy" id="3103142"/>
    <lineage>
        <taxon>Bacteria</taxon>
        <taxon>Pseudomonadati</taxon>
        <taxon>Pseudomonadota</taxon>
        <taxon>Alphaproteobacteria</taxon>
        <taxon>Sphingomonadales</taxon>
        <taxon>Sphingomonadaceae</taxon>
        <taxon>Sphingomonas</taxon>
    </lineage>
</organism>
<evidence type="ECO:0000256" key="2">
    <source>
        <dbReference type="ARBA" id="ARBA00022723"/>
    </source>
</evidence>
<dbReference type="EMBL" id="JBDIZK010000004">
    <property type="protein sequence ID" value="MEN3747160.1"/>
    <property type="molecule type" value="Genomic_DNA"/>
</dbReference>
<dbReference type="InterPro" id="IPR045090">
    <property type="entry name" value="Pept_M3A_M3B"/>
</dbReference>
<evidence type="ECO:0000259" key="9">
    <source>
        <dbReference type="Pfam" id="PF08439"/>
    </source>
</evidence>
<dbReference type="CDD" id="cd09608">
    <property type="entry name" value="M3B_PepF"/>
    <property type="match status" value="1"/>
</dbReference>
<comment type="caution">
    <text evidence="10">The sequence shown here is derived from an EMBL/GenBank/DDBJ whole genome shotgun (WGS) entry which is preliminary data.</text>
</comment>
<evidence type="ECO:0000259" key="8">
    <source>
        <dbReference type="Pfam" id="PF01432"/>
    </source>
</evidence>
<dbReference type="Proteomes" id="UP001427805">
    <property type="component" value="Unassembled WGS sequence"/>
</dbReference>
<gene>
    <name evidence="10" type="primary">pepF</name>
    <name evidence="10" type="ORF">TPR58_08270</name>
</gene>
<keyword evidence="3 6" id="KW-0378">Hydrolase</keyword>
<accession>A0ABV0BAN2</accession>
<keyword evidence="7" id="KW-0732">Signal</keyword>
<dbReference type="NCBIfam" id="TIGR00181">
    <property type="entry name" value="pepF"/>
    <property type="match status" value="1"/>
</dbReference>
<keyword evidence="5 6" id="KW-0482">Metalloprotease</keyword>
<dbReference type="InterPro" id="IPR001567">
    <property type="entry name" value="Pept_M3A_M3B_dom"/>
</dbReference>
<dbReference type="Gene3D" id="1.10.1370.20">
    <property type="entry name" value="Oligoendopeptidase f, C-terminal domain"/>
    <property type="match status" value="1"/>
</dbReference>
<dbReference type="InterPro" id="IPR013647">
    <property type="entry name" value="OligopepF_N_dom"/>
</dbReference>
<dbReference type="Pfam" id="PF01432">
    <property type="entry name" value="Peptidase_M3"/>
    <property type="match status" value="1"/>
</dbReference>
<dbReference type="InterPro" id="IPR006311">
    <property type="entry name" value="TAT_signal"/>
</dbReference>
<feature type="signal peptide" evidence="7">
    <location>
        <begin position="1"/>
        <end position="26"/>
    </location>
</feature>
<evidence type="ECO:0000256" key="6">
    <source>
        <dbReference type="RuleBase" id="RU368091"/>
    </source>
</evidence>